<dbReference type="RefSeq" id="WP_130752872.1">
    <property type="nucleotide sequence ID" value="NZ_JACIEU010000049.1"/>
</dbReference>
<dbReference type="Proteomes" id="UP000590524">
    <property type="component" value="Unassembled WGS sequence"/>
</dbReference>
<reference evidence="1 2" key="1">
    <citation type="submission" date="2020-08" db="EMBL/GenBank/DDBJ databases">
        <title>Genomic Encyclopedia of Type Strains, Phase IV (KMG-IV): sequencing the most valuable type-strain genomes for metagenomic binning, comparative biology and taxonomic classification.</title>
        <authorList>
            <person name="Goeker M."/>
        </authorList>
    </citation>
    <scope>NUCLEOTIDE SEQUENCE [LARGE SCALE GENOMIC DNA]</scope>
    <source>
        <strain evidence="1 2">DSM 19371</strain>
    </source>
</reference>
<dbReference type="AlphaFoldDB" id="A0A7W6PZU1"/>
<comment type="caution">
    <text evidence="1">The sequence shown here is derived from an EMBL/GenBank/DDBJ whole genome shotgun (WGS) entry which is preliminary data.</text>
</comment>
<accession>A0A7W6PZU1</accession>
<evidence type="ECO:0000313" key="1">
    <source>
        <dbReference type="EMBL" id="MBB4151782.1"/>
    </source>
</evidence>
<proteinExistence type="predicted"/>
<gene>
    <name evidence="1" type="ORF">GGQ90_005596</name>
</gene>
<protein>
    <submittedName>
        <fullName evidence="1">Uncharacterized protein</fullName>
    </submittedName>
</protein>
<dbReference type="EMBL" id="JACIEU010000049">
    <property type="protein sequence ID" value="MBB4151782.1"/>
    <property type="molecule type" value="Genomic_DNA"/>
</dbReference>
<name>A0A7W6PZU1_9SPHN</name>
<evidence type="ECO:0000313" key="2">
    <source>
        <dbReference type="Proteomes" id="UP000590524"/>
    </source>
</evidence>
<organism evidence="1 2">
    <name type="scientific">Sphingobium scionense</name>
    <dbReference type="NCBI Taxonomy" id="1404341"/>
    <lineage>
        <taxon>Bacteria</taxon>
        <taxon>Pseudomonadati</taxon>
        <taxon>Pseudomonadota</taxon>
        <taxon>Alphaproteobacteria</taxon>
        <taxon>Sphingomonadales</taxon>
        <taxon>Sphingomonadaceae</taxon>
        <taxon>Sphingobium</taxon>
    </lineage>
</organism>
<sequence>MKTLPPPTRLPALRQLIMPLDTRSLDGLTRAQRVVVVASLAKLLMAAAGVSDEEEATNDGR</sequence>
<keyword evidence="2" id="KW-1185">Reference proteome</keyword>